<dbReference type="GO" id="GO:0008236">
    <property type="term" value="F:serine-type peptidase activity"/>
    <property type="evidence" value="ECO:0007669"/>
    <property type="project" value="InterPro"/>
</dbReference>
<feature type="domain" description="Peptidase S9 prolyl oligopeptidase catalytic" evidence="2">
    <location>
        <begin position="257"/>
        <end position="303"/>
    </location>
</feature>
<dbReference type="InterPro" id="IPR001375">
    <property type="entry name" value="Peptidase_S9_cat"/>
</dbReference>
<protein>
    <recommendedName>
        <fullName evidence="6">Alpha/beta hydrolase fold-3 domain-containing protein</fullName>
    </recommendedName>
</protein>
<dbReference type="InterPro" id="IPR050300">
    <property type="entry name" value="GDXG_lipolytic_enzyme"/>
</dbReference>
<dbReference type="Pfam" id="PF07859">
    <property type="entry name" value="Abhydrolase_3"/>
    <property type="match status" value="1"/>
</dbReference>
<evidence type="ECO:0000256" key="1">
    <source>
        <dbReference type="ARBA" id="ARBA00022801"/>
    </source>
</evidence>
<evidence type="ECO:0000313" key="4">
    <source>
        <dbReference type="EMBL" id="CEJ89840.1"/>
    </source>
</evidence>
<dbReference type="AlphaFoldDB" id="A0A0A1TH71"/>
<dbReference type="InterPro" id="IPR013094">
    <property type="entry name" value="AB_hydrolase_3"/>
</dbReference>
<name>A0A0A1TH71_9HYPO</name>
<dbReference type="InterPro" id="IPR029058">
    <property type="entry name" value="AB_hydrolase_fold"/>
</dbReference>
<accession>A0A0A1TH71</accession>
<dbReference type="GO" id="GO:0006508">
    <property type="term" value="P:proteolysis"/>
    <property type="evidence" value="ECO:0007669"/>
    <property type="project" value="InterPro"/>
</dbReference>
<dbReference type="HOGENOM" id="CLU_012494_9_1_1"/>
<dbReference type="EMBL" id="CDHN01000003">
    <property type="protein sequence ID" value="CEJ89840.1"/>
    <property type="molecule type" value="Genomic_DNA"/>
</dbReference>
<dbReference type="OrthoDB" id="19653at2759"/>
<organism evidence="4 5">
    <name type="scientific">[Torrubiella] hemipterigena</name>
    <dbReference type="NCBI Taxonomy" id="1531966"/>
    <lineage>
        <taxon>Eukaryota</taxon>
        <taxon>Fungi</taxon>
        <taxon>Dikarya</taxon>
        <taxon>Ascomycota</taxon>
        <taxon>Pezizomycotina</taxon>
        <taxon>Sordariomycetes</taxon>
        <taxon>Hypocreomycetidae</taxon>
        <taxon>Hypocreales</taxon>
        <taxon>Clavicipitaceae</taxon>
        <taxon>Clavicipitaceae incertae sedis</taxon>
        <taxon>'Torrubiella' clade</taxon>
    </lineage>
</organism>
<dbReference type="Pfam" id="PF00326">
    <property type="entry name" value="Peptidase_S9"/>
    <property type="match status" value="1"/>
</dbReference>
<keyword evidence="1" id="KW-0378">Hydrolase</keyword>
<dbReference type="STRING" id="1531966.A0A0A1TH71"/>
<evidence type="ECO:0008006" key="6">
    <source>
        <dbReference type="Google" id="ProtNLM"/>
    </source>
</evidence>
<reference evidence="4 5" key="1">
    <citation type="journal article" date="2015" name="Genome Announc.">
        <title>Draft Genome Sequence and Gene Annotation of the Entomopathogenic Fungus Verticillium hemipterigenum.</title>
        <authorList>
            <person name="Horn F."/>
            <person name="Habel A."/>
            <person name="Scharf D.H."/>
            <person name="Dworschak J."/>
            <person name="Brakhage A.A."/>
            <person name="Guthke R."/>
            <person name="Hertweck C."/>
            <person name="Linde J."/>
        </authorList>
    </citation>
    <scope>NUCLEOTIDE SEQUENCE [LARGE SCALE GENOMIC DNA]</scope>
</reference>
<dbReference type="PANTHER" id="PTHR48081">
    <property type="entry name" value="AB HYDROLASE SUPERFAMILY PROTEIN C4A8.06C"/>
    <property type="match status" value="1"/>
</dbReference>
<dbReference type="Gene3D" id="3.40.50.1820">
    <property type="entry name" value="alpha/beta hydrolase"/>
    <property type="match status" value="1"/>
</dbReference>
<dbReference type="PANTHER" id="PTHR48081:SF3">
    <property type="entry name" value="ALPHA_BETA HYDROLASE FOLD-3 DOMAIN-CONTAINING PROTEIN"/>
    <property type="match status" value="1"/>
</dbReference>
<gene>
    <name evidence="4" type="ORF">VHEMI05664</name>
</gene>
<evidence type="ECO:0000259" key="2">
    <source>
        <dbReference type="Pfam" id="PF00326"/>
    </source>
</evidence>
<dbReference type="Proteomes" id="UP000039046">
    <property type="component" value="Unassembled WGS sequence"/>
</dbReference>
<feature type="domain" description="Alpha/beta hydrolase fold-3" evidence="3">
    <location>
        <begin position="47"/>
        <end position="168"/>
    </location>
</feature>
<evidence type="ECO:0000313" key="5">
    <source>
        <dbReference type="Proteomes" id="UP000039046"/>
    </source>
</evidence>
<keyword evidence="5" id="KW-1185">Reference proteome</keyword>
<proteinExistence type="predicted"/>
<dbReference type="SUPFAM" id="SSF53474">
    <property type="entry name" value="alpha/beta-Hydrolases"/>
    <property type="match status" value="1"/>
</dbReference>
<evidence type="ECO:0000259" key="3">
    <source>
        <dbReference type="Pfam" id="PF07859"/>
    </source>
</evidence>
<sequence length="339" mass="37066">MDYNPTMSIFDDFVRFSETYVRRGEHQILAHVLVPKAAHEGKRPLIINWHGGYLVTASGLYPRFFPLFILALAKKHGAVIVSPDYTLLPHAGGLRAVQDDIKSFDSWLRDSFFEVLSNNTPGCQVDLSKTLLNGGSAGGYVALSHALLNPDAFRAVALAYPMIDFDTEWWQKGCKATGKPNPYNFPDAMFPPAAELKKTVEAFKTGPVVSVADDNRTGFGAALAINGLFPDVFSPGGELDDDTSVWLNKRVAAGEKLPARIWLFHGTADTAVPYETSVTFAKVMEQQGRSIRLDLFEGSEHGCDIMASGASSGQDDPVILNGAAWLTESWLNNAVQERL</sequence>